<dbReference type="InterPro" id="IPR000524">
    <property type="entry name" value="Tscrpt_reg_HTH_GntR"/>
</dbReference>
<dbReference type="InterPro" id="IPR008920">
    <property type="entry name" value="TF_FadR/GntR_C"/>
</dbReference>
<reference evidence="5 6" key="1">
    <citation type="submission" date="2020-08" db="EMBL/GenBank/DDBJ databases">
        <title>Genome public.</title>
        <authorList>
            <person name="Liu C."/>
            <person name="Sun Q."/>
        </authorList>
    </citation>
    <scope>NUCLEOTIDE SEQUENCE [LARGE SCALE GENOMIC DNA]</scope>
    <source>
        <strain evidence="5 6">BX2</strain>
    </source>
</reference>
<keyword evidence="3" id="KW-0804">Transcription</keyword>
<sequence length="240" mass="28385">MESLKINTETTTLVDLVEESLLKYIKEKNLKPGDRLLHEEELSEQLGVGRNVVREALSRLRSLGILDSRKRRGIVLQEPDIRKNLEKLINPQMLGRDTIIDLLELRYTLELGIIPTLLNRITDKDIKDLESILAKEVVLGEVRVSMEDELEFHSRMYAITGNQIIMDLQQMLIPMYRYIHDNYDEFDVFNKKIKKEKLQASHKDILQALRNRNKNEYEEVIRRHLMAYQLYIEEYRKMSS</sequence>
<dbReference type="PANTHER" id="PTHR43537:SF5">
    <property type="entry name" value="UXU OPERON TRANSCRIPTIONAL REGULATOR"/>
    <property type="match status" value="1"/>
</dbReference>
<dbReference type="RefSeq" id="WP_186958846.1">
    <property type="nucleotide sequence ID" value="NZ_JACOOI010000005.1"/>
</dbReference>
<dbReference type="InterPro" id="IPR011711">
    <property type="entry name" value="GntR_C"/>
</dbReference>
<dbReference type="EMBL" id="JACOOI010000005">
    <property type="protein sequence ID" value="MBC5642672.1"/>
    <property type="molecule type" value="Genomic_DNA"/>
</dbReference>
<protein>
    <submittedName>
        <fullName evidence="5">FadR family transcriptional regulator</fullName>
    </submittedName>
</protein>
<keyword evidence="1" id="KW-0805">Transcription regulation</keyword>
<comment type="caution">
    <text evidence="5">The sequence shown here is derived from an EMBL/GenBank/DDBJ whole genome shotgun (WGS) entry which is preliminary data.</text>
</comment>
<evidence type="ECO:0000256" key="1">
    <source>
        <dbReference type="ARBA" id="ARBA00023015"/>
    </source>
</evidence>
<dbReference type="PROSITE" id="PS50949">
    <property type="entry name" value="HTH_GNTR"/>
    <property type="match status" value="1"/>
</dbReference>
<dbReference type="InterPro" id="IPR036388">
    <property type="entry name" value="WH-like_DNA-bd_sf"/>
</dbReference>
<evidence type="ECO:0000313" key="5">
    <source>
        <dbReference type="EMBL" id="MBC5642672.1"/>
    </source>
</evidence>
<dbReference type="CDD" id="cd07377">
    <property type="entry name" value="WHTH_GntR"/>
    <property type="match status" value="1"/>
</dbReference>
<dbReference type="Gene3D" id="1.20.120.530">
    <property type="entry name" value="GntR ligand-binding domain-like"/>
    <property type="match status" value="1"/>
</dbReference>
<dbReference type="SMART" id="SM00895">
    <property type="entry name" value="FCD"/>
    <property type="match status" value="1"/>
</dbReference>
<evidence type="ECO:0000259" key="4">
    <source>
        <dbReference type="PROSITE" id="PS50949"/>
    </source>
</evidence>
<dbReference type="SMART" id="SM00345">
    <property type="entry name" value="HTH_GNTR"/>
    <property type="match status" value="1"/>
</dbReference>
<dbReference type="Proteomes" id="UP000644010">
    <property type="component" value="Unassembled WGS sequence"/>
</dbReference>
<dbReference type="Gene3D" id="1.10.10.10">
    <property type="entry name" value="Winged helix-like DNA-binding domain superfamily/Winged helix DNA-binding domain"/>
    <property type="match status" value="1"/>
</dbReference>
<keyword evidence="2" id="KW-0238">DNA-binding</keyword>
<evidence type="ECO:0000256" key="3">
    <source>
        <dbReference type="ARBA" id="ARBA00023163"/>
    </source>
</evidence>
<proteinExistence type="predicted"/>
<dbReference type="InterPro" id="IPR036390">
    <property type="entry name" value="WH_DNA-bd_sf"/>
</dbReference>
<keyword evidence="6" id="KW-1185">Reference proteome</keyword>
<organism evidence="5 6">
    <name type="scientific">Parabacteroides segnis</name>
    <dbReference type="NCBI Taxonomy" id="2763058"/>
    <lineage>
        <taxon>Bacteria</taxon>
        <taxon>Pseudomonadati</taxon>
        <taxon>Bacteroidota</taxon>
        <taxon>Bacteroidia</taxon>
        <taxon>Bacteroidales</taxon>
        <taxon>Tannerellaceae</taxon>
        <taxon>Parabacteroides</taxon>
    </lineage>
</organism>
<evidence type="ECO:0000313" key="6">
    <source>
        <dbReference type="Proteomes" id="UP000644010"/>
    </source>
</evidence>
<dbReference type="SUPFAM" id="SSF46785">
    <property type="entry name" value="Winged helix' DNA-binding domain"/>
    <property type="match status" value="1"/>
</dbReference>
<dbReference type="PANTHER" id="PTHR43537">
    <property type="entry name" value="TRANSCRIPTIONAL REGULATOR, GNTR FAMILY"/>
    <property type="match status" value="1"/>
</dbReference>
<name>A0ABR7DYU2_9BACT</name>
<dbReference type="Pfam" id="PF07729">
    <property type="entry name" value="FCD"/>
    <property type="match status" value="1"/>
</dbReference>
<gene>
    <name evidence="5" type="ORF">H8S77_07200</name>
</gene>
<evidence type="ECO:0000256" key="2">
    <source>
        <dbReference type="ARBA" id="ARBA00023125"/>
    </source>
</evidence>
<dbReference type="SUPFAM" id="SSF48008">
    <property type="entry name" value="GntR ligand-binding domain-like"/>
    <property type="match status" value="1"/>
</dbReference>
<accession>A0ABR7DYU2</accession>
<feature type="domain" description="HTH gntR-type" evidence="4">
    <location>
        <begin position="11"/>
        <end position="79"/>
    </location>
</feature>
<dbReference type="Pfam" id="PF00392">
    <property type="entry name" value="GntR"/>
    <property type="match status" value="1"/>
</dbReference>
<dbReference type="PRINTS" id="PR00035">
    <property type="entry name" value="HTHGNTR"/>
</dbReference>